<keyword evidence="8" id="KW-1185">Reference proteome</keyword>
<gene>
    <name evidence="7" type="ORF">C8D91_2909</name>
</gene>
<evidence type="ECO:0000256" key="1">
    <source>
        <dbReference type="ARBA" id="ARBA00011073"/>
    </source>
</evidence>
<dbReference type="EMBL" id="SNZB01000009">
    <property type="protein sequence ID" value="TDR14638.1"/>
    <property type="molecule type" value="Genomic_DNA"/>
</dbReference>
<dbReference type="Gene3D" id="3.40.50.200">
    <property type="entry name" value="Peptidase S8/S53 domain"/>
    <property type="match status" value="1"/>
</dbReference>
<accession>A0A4R6XFU5</accession>
<evidence type="ECO:0000313" key="8">
    <source>
        <dbReference type="Proteomes" id="UP000295724"/>
    </source>
</evidence>
<dbReference type="OrthoDB" id="9790784at2"/>
<dbReference type="InterPro" id="IPR022398">
    <property type="entry name" value="Peptidase_S8_His-AS"/>
</dbReference>
<dbReference type="PROSITE" id="PS00137">
    <property type="entry name" value="SUBTILASE_HIS"/>
    <property type="match status" value="1"/>
</dbReference>
<dbReference type="PROSITE" id="PS51892">
    <property type="entry name" value="SUBTILASE"/>
    <property type="match status" value="1"/>
</dbReference>
<feature type="domain" description="Peptidase S8/S53" evidence="6">
    <location>
        <begin position="194"/>
        <end position="485"/>
    </location>
</feature>
<keyword evidence="3 5" id="KW-0378">Hydrolase</keyword>
<evidence type="ECO:0000256" key="4">
    <source>
        <dbReference type="ARBA" id="ARBA00022825"/>
    </source>
</evidence>
<dbReference type="InterPro" id="IPR000209">
    <property type="entry name" value="Peptidase_S8/S53_dom"/>
</dbReference>
<dbReference type="PANTHER" id="PTHR43806:SF11">
    <property type="entry name" value="CEREVISIN-RELATED"/>
    <property type="match status" value="1"/>
</dbReference>
<dbReference type="InterPro" id="IPR023828">
    <property type="entry name" value="Peptidase_S8_Ser-AS"/>
</dbReference>
<evidence type="ECO:0000256" key="5">
    <source>
        <dbReference type="PROSITE-ProRule" id="PRU01240"/>
    </source>
</evidence>
<dbReference type="InterPro" id="IPR015500">
    <property type="entry name" value="Peptidase_S8_subtilisin-rel"/>
</dbReference>
<dbReference type="InterPro" id="IPR036852">
    <property type="entry name" value="Peptidase_S8/S53_dom_sf"/>
</dbReference>
<dbReference type="Proteomes" id="UP000295724">
    <property type="component" value="Unassembled WGS sequence"/>
</dbReference>
<evidence type="ECO:0000256" key="2">
    <source>
        <dbReference type="ARBA" id="ARBA00022670"/>
    </source>
</evidence>
<protein>
    <submittedName>
        <fullName evidence="7">Subtilisin family serine protease</fullName>
    </submittedName>
</protein>
<dbReference type="SUPFAM" id="SSF52743">
    <property type="entry name" value="Subtilisin-like"/>
    <property type="match status" value="1"/>
</dbReference>
<feature type="active site" description="Charge relay system" evidence="5">
    <location>
        <position position="428"/>
    </location>
</feature>
<dbReference type="GO" id="GO:0006508">
    <property type="term" value="P:proteolysis"/>
    <property type="evidence" value="ECO:0007669"/>
    <property type="project" value="UniProtKB-KW"/>
</dbReference>
<dbReference type="InterPro" id="IPR050131">
    <property type="entry name" value="Peptidase_S8_subtilisin-like"/>
</dbReference>
<evidence type="ECO:0000313" key="7">
    <source>
        <dbReference type="EMBL" id="TDR14638.1"/>
    </source>
</evidence>
<name>A0A4R6XFU5_9GAMM</name>
<keyword evidence="2 5" id="KW-0645">Protease</keyword>
<dbReference type="RefSeq" id="WP_099017490.1">
    <property type="nucleotide sequence ID" value="NZ_NIHB01000001.1"/>
</dbReference>
<evidence type="ECO:0000256" key="3">
    <source>
        <dbReference type="ARBA" id="ARBA00022801"/>
    </source>
</evidence>
<reference evidence="7 8" key="1">
    <citation type="submission" date="2019-03" db="EMBL/GenBank/DDBJ databases">
        <title>Genomic Encyclopedia of Type Strains, Phase IV (KMG-IV): sequencing the most valuable type-strain genomes for metagenomic binning, comparative biology and taxonomic classification.</title>
        <authorList>
            <person name="Goeker M."/>
        </authorList>
    </citation>
    <scope>NUCLEOTIDE SEQUENCE [LARGE SCALE GENOMIC DNA]</scope>
    <source>
        <strain evidence="7 8">DSM 25488</strain>
    </source>
</reference>
<keyword evidence="4 5" id="KW-0720">Serine protease</keyword>
<dbReference type="PANTHER" id="PTHR43806">
    <property type="entry name" value="PEPTIDASE S8"/>
    <property type="match status" value="1"/>
</dbReference>
<dbReference type="PRINTS" id="PR00723">
    <property type="entry name" value="SUBTILISIN"/>
</dbReference>
<evidence type="ECO:0000259" key="6">
    <source>
        <dbReference type="Pfam" id="PF00082"/>
    </source>
</evidence>
<dbReference type="AlphaFoldDB" id="A0A4R6XFU5"/>
<sequence>MKQMLINSAFADQVIVNATLNIVYIKPSLHRDSLNLRNMQHNWLLACLSLFASCACAANDVLFNFAGKSFYNEQHVLMLKAGDQLPAYEVNTSVITVKPRVNSLRNQLNGFYQQNGFQVLRTAATGFMDLQLSGANDYQSELLKLANSGLFAVVEPTSFGRYTFIPNDTQYSNQWHLPQVSAPAAWDLNAGVASVVVAVLDSGTDFNHEDLAAGPDAFDSIWRNPGEDAWADPTDPTTGNGIDDDNNGYIDDWIGYNFDQDTNDGSGLFDHGTGVAGVVAAKTNNKLGVAGVAGGNNSAGVAVMIGNIGSFAPNGAVLDDAILYAAENGARIIQLSLTIIQSAAIDAAINAAYINHGVLVVNAAGNSATPTVDYPASHVNVMAVGASNQFDGRVSTSQYGPNLEIAAPGVDILTTTIGSAYVSMTGTSFSAPMTSGVAALVLSRNPMLTHVQVREILRNSADKVGGYDYDYDVDFPGRSLEFGYGRLNAHAALLLSDSYQTLSGAIFLDGFEGDVIFKNGYD</sequence>
<feature type="active site" description="Charge relay system" evidence="5">
    <location>
        <position position="271"/>
    </location>
</feature>
<comment type="similarity">
    <text evidence="1 5">Belongs to the peptidase S8 family.</text>
</comment>
<organism evidence="7 8">
    <name type="scientific">Marinicella litoralis</name>
    <dbReference type="NCBI Taxonomy" id="644220"/>
    <lineage>
        <taxon>Bacteria</taxon>
        <taxon>Pseudomonadati</taxon>
        <taxon>Pseudomonadota</taxon>
        <taxon>Gammaproteobacteria</taxon>
        <taxon>Lysobacterales</taxon>
        <taxon>Marinicellaceae</taxon>
        <taxon>Marinicella</taxon>
    </lineage>
</organism>
<comment type="caution">
    <text evidence="7">The sequence shown here is derived from an EMBL/GenBank/DDBJ whole genome shotgun (WGS) entry which is preliminary data.</text>
</comment>
<feature type="active site" description="Charge relay system" evidence="5">
    <location>
        <position position="201"/>
    </location>
</feature>
<dbReference type="GO" id="GO:0004252">
    <property type="term" value="F:serine-type endopeptidase activity"/>
    <property type="evidence" value="ECO:0007669"/>
    <property type="project" value="UniProtKB-UniRule"/>
</dbReference>
<proteinExistence type="inferred from homology"/>
<dbReference type="PROSITE" id="PS00138">
    <property type="entry name" value="SUBTILASE_SER"/>
    <property type="match status" value="1"/>
</dbReference>
<dbReference type="Pfam" id="PF00082">
    <property type="entry name" value="Peptidase_S8"/>
    <property type="match status" value="1"/>
</dbReference>